<evidence type="ECO:0000259" key="6">
    <source>
        <dbReference type="PROSITE" id="PS50106"/>
    </source>
</evidence>
<feature type="domain" description="PDZ" evidence="6">
    <location>
        <begin position="115"/>
        <end position="179"/>
    </location>
</feature>
<dbReference type="Pfam" id="PF09128">
    <property type="entry name" value="RGS-like"/>
    <property type="match status" value="1"/>
</dbReference>
<dbReference type="InterPro" id="IPR020454">
    <property type="entry name" value="DAG/PE-bd"/>
</dbReference>
<protein>
    <submittedName>
        <fullName evidence="7">Rho guanine nucleotide exchange factor 12-like</fullName>
    </submittedName>
</protein>
<dbReference type="InterPro" id="IPR046349">
    <property type="entry name" value="C1-like_sf"/>
</dbReference>
<dbReference type="InterPro" id="IPR036305">
    <property type="entry name" value="RGS_sf"/>
</dbReference>
<keyword evidence="1" id="KW-0479">Metal-binding</keyword>
<feature type="non-terminal residue" evidence="7">
    <location>
        <position position="910"/>
    </location>
</feature>
<evidence type="ECO:0000256" key="1">
    <source>
        <dbReference type="ARBA" id="ARBA00022723"/>
    </source>
</evidence>
<feature type="compositionally biased region" description="Polar residues" evidence="4">
    <location>
        <begin position="301"/>
        <end position="315"/>
    </location>
</feature>
<name>A0AAV4CP26_9GAST</name>
<keyword evidence="2" id="KW-0862">Zinc</keyword>
<gene>
    <name evidence="7" type="ORF">PoB_006013500</name>
</gene>
<dbReference type="SUPFAM" id="SSF57889">
    <property type="entry name" value="Cysteine-rich domain"/>
    <property type="match status" value="1"/>
</dbReference>
<proteinExistence type="predicted"/>
<evidence type="ECO:0000256" key="2">
    <source>
        <dbReference type="ARBA" id="ARBA00022833"/>
    </source>
</evidence>
<feature type="coiled-coil region" evidence="3">
    <location>
        <begin position="244"/>
        <end position="290"/>
    </location>
</feature>
<evidence type="ECO:0000313" key="7">
    <source>
        <dbReference type="EMBL" id="GFO33630.1"/>
    </source>
</evidence>
<dbReference type="Gene3D" id="1.10.167.10">
    <property type="entry name" value="Regulator of G-protein Signalling 4, domain 2"/>
    <property type="match status" value="1"/>
</dbReference>
<feature type="region of interest" description="Disordered" evidence="4">
    <location>
        <begin position="41"/>
        <end position="60"/>
    </location>
</feature>
<dbReference type="SMART" id="SM00109">
    <property type="entry name" value="C1"/>
    <property type="match status" value="1"/>
</dbReference>
<comment type="caution">
    <text evidence="7">The sequence shown here is derived from an EMBL/GenBank/DDBJ whole genome shotgun (WGS) entry which is preliminary data.</text>
</comment>
<feature type="domain" description="Phorbol-ester/DAG-type" evidence="5">
    <location>
        <begin position="736"/>
        <end position="786"/>
    </location>
</feature>
<dbReference type="GO" id="GO:0005737">
    <property type="term" value="C:cytoplasm"/>
    <property type="evidence" value="ECO:0007669"/>
    <property type="project" value="InterPro"/>
</dbReference>
<feature type="region of interest" description="Disordered" evidence="4">
    <location>
        <begin position="413"/>
        <end position="444"/>
    </location>
</feature>
<evidence type="ECO:0000256" key="4">
    <source>
        <dbReference type="SAM" id="MobiDB-lite"/>
    </source>
</evidence>
<dbReference type="InterPro" id="IPR002219">
    <property type="entry name" value="PKC_DAG/PE"/>
</dbReference>
<feature type="compositionally biased region" description="Polar residues" evidence="4">
    <location>
        <begin position="899"/>
        <end position="910"/>
    </location>
</feature>
<dbReference type="GO" id="GO:0046872">
    <property type="term" value="F:metal ion binding"/>
    <property type="evidence" value="ECO:0007669"/>
    <property type="project" value="UniProtKB-KW"/>
</dbReference>
<feature type="compositionally biased region" description="Low complexity" evidence="4">
    <location>
        <begin position="421"/>
        <end position="435"/>
    </location>
</feature>
<dbReference type="Pfam" id="PF00130">
    <property type="entry name" value="C1_1"/>
    <property type="match status" value="1"/>
</dbReference>
<evidence type="ECO:0000313" key="8">
    <source>
        <dbReference type="Proteomes" id="UP000735302"/>
    </source>
</evidence>
<dbReference type="GO" id="GO:0005085">
    <property type="term" value="F:guanyl-nucleotide exchange factor activity"/>
    <property type="evidence" value="ECO:0007669"/>
    <property type="project" value="InterPro"/>
</dbReference>
<dbReference type="SMART" id="SM00228">
    <property type="entry name" value="PDZ"/>
    <property type="match status" value="1"/>
</dbReference>
<dbReference type="PANTHER" id="PTHR45872:SF2">
    <property type="entry name" value="RHO GUANINE NUCLEOTIDE EXCHANGE FACTOR 2, ISOFORM D"/>
    <property type="match status" value="1"/>
</dbReference>
<feature type="region of interest" description="Disordered" evidence="4">
    <location>
        <begin position="351"/>
        <end position="378"/>
    </location>
</feature>
<reference evidence="7 8" key="1">
    <citation type="journal article" date="2021" name="Elife">
        <title>Chloroplast acquisition without the gene transfer in kleptoplastic sea slugs, Plakobranchus ocellatus.</title>
        <authorList>
            <person name="Maeda T."/>
            <person name="Takahashi S."/>
            <person name="Yoshida T."/>
            <person name="Shimamura S."/>
            <person name="Takaki Y."/>
            <person name="Nagai Y."/>
            <person name="Toyoda A."/>
            <person name="Suzuki Y."/>
            <person name="Arimoto A."/>
            <person name="Ishii H."/>
            <person name="Satoh N."/>
            <person name="Nishiyama T."/>
            <person name="Hasebe M."/>
            <person name="Maruyama T."/>
            <person name="Minagawa J."/>
            <person name="Obokata J."/>
            <person name="Shigenobu S."/>
        </authorList>
    </citation>
    <scope>NUCLEOTIDE SEQUENCE [LARGE SCALE GENOMIC DNA]</scope>
</reference>
<dbReference type="InterPro" id="IPR001478">
    <property type="entry name" value="PDZ"/>
</dbReference>
<feature type="region of interest" description="Disordered" evidence="4">
    <location>
        <begin position="194"/>
        <end position="239"/>
    </location>
</feature>
<dbReference type="GO" id="GO:0007186">
    <property type="term" value="P:G protein-coupled receptor signaling pathway"/>
    <property type="evidence" value="ECO:0007669"/>
    <property type="project" value="TreeGrafter"/>
</dbReference>
<dbReference type="CDD" id="cd23069">
    <property type="entry name" value="PDZ_ARHGEF11-12-like"/>
    <property type="match status" value="1"/>
</dbReference>
<dbReference type="GO" id="GO:0001664">
    <property type="term" value="F:G protein-coupled receptor binding"/>
    <property type="evidence" value="ECO:0007669"/>
    <property type="project" value="TreeGrafter"/>
</dbReference>
<feature type="region of interest" description="Disordered" evidence="4">
    <location>
        <begin position="802"/>
        <end position="910"/>
    </location>
</feature>
<dbReference type="FunFam" id="2.30.42.10:FF:000033">
    <property type="entry name" value="Rho guanine nucleotide exchange factor (GEF) 11"/>
    <property type="match status" value="1"/>
</dbReference>
<organism evidence="7 8">
    <name type="scientific">Plakobranchus ocellatus</name>
    <dbReference type="NCBI Taxonomy" id="259542"/>
    <lineage>
        <taxon>Eukaryota</taxon>
        <taxon>Metazoa</taxon>
        <taxon>Spiralia</taxon>
        <taxon>Lophotrochozoa</taxon>
        <taxon>Mollusca</taxon>
        <taxon>Gastropoda</taxon>
        <taxon>Heterobranchia</taxon>
        <taxon>Euthyneura</taxon>
        <taxon>Panpulmonata</taxon>
        <taxon>Sacoglossa</taxon>
        <taxon>Placobranchoidea</taxon>
        <taxon>Plakobranchidae</taxon>
        <taxon>Plakobranchus</taxon>
    </lineage>
</organism>
<dbReference type="InterPro" id="IPR044926">
    <property type="entry name" value="RGS_subdomain_2"/>
</dbReference>
<dbReference type="InterPro" id="IPR015212">
    <property type="entry name" value="RGS-like_dom"/>
</dbReference>
<accession>A0AAV4CP26</accession>
<dbReference type="EMBL" id="BLXT01006818">
    <property type="protein sequence ID" value="GFO33630.1"/>
    <property type="molecule type" value="Genomic_DNA"/>
</dbReference>
<dbReference type="SUPFAM" id="SSF50156">
    <property type="entry name" value="PDZ domain-like"/>
    <property type="match status" value="1"/>
</dbReference>
<dbReference type="Gene3D" id="3.30.60.20">
    <property type="match status" value="1"/>
</dbReference>
<dbReference type="PRINTS" id="PR00008">
    <property type="entry name" value="DAGPEDOMAIN"/>
</dbReference>
<dbReference type="PROSITE" id="PS00479">
    <property type="entry name" value="ZF_DAG_PE_1"/>
    <property type="match status" value="1"/>
</dbReference>
<keyword evidence="8" id="KW-1185">Reference proteome</keyword>
<feature type="compositionally biased region" description="Basic residues" evidence="4">
    <location>
        <begin position="48"/>
        <end position="60"/>
    </location>
</feature>
<evidence type="ECO:0000256" key="3">
    <source>
        <dbReference type="SAM" id="Coils"/>
    </source>
</evidence>
<keyword evidence="3" id="KW-0175">Coiled coil</keyword>
<sequence>MPLNRKWRSMDFFGSLENLSKGLASSSTSTSIEDNSVKLRDKGEHEQHHHHHHHHLSHHLFHIRNPFKPRLANVVAREEPVIGSSSPHAPVGGHGGSGSKEGEPPDSSGGLIQRIVIIQRDEKGYGFTVSGDNPVFVASVKADGAASKAGVQQGDRILKVNGTLVTNRNHLDVVKLIKSGSYVALALLGKPVPSGGGPSGPASNNTPAASAPNTASNRDSGSGRVTAPQPVDPDKDRELQQQKINMTRSMYETAKEDFEKLQRQYVAKPSDRLHTTLLEKERTVKALENQFKLLTGAGDESSMTSSLSRPGSNRFSDSEHGGLESSVQSLRDHAPMLRHVKQGSVPSLVYRSREDGKYQPSASAVVARSKSDAAGRRSKTASTFYVGFQSSSHLDSAEAKRNFFQLKRASSLPTNTSDLGSMSDSPHTSPSVSPTPNDPAHARHNGQEMADSMIGSSSQDIITIYDEDILSEEDQHHLNVSPLPLMGSRPASPCITTVTVTGPETNDPGPFADIKLLESRPAHLATLLNYLISNSEPAPVLFHIISDSFNRVSGSAKELRKWAYEIYSTFIAQMAPLCIGVDDSIINQIDSILNTSASKTDNESTIRNMFVSARQSVQQEIGELLGDFRNKKDLGMANFYGFHKLHDNMDRSSEIKVCEDLLIPILETVSVDDNNRNVRDRDQAIGWALATFLRQVAGSKSAHSSTLDRVQTFMMKDKRSIKFPGSKSSRAKGVKGHQLILQHFYVTTFCNHCSHLIWGVGYQGYQCQSCEIALHKHCAENITETCGGKQKRRVSKLMPVIQANRRPSSNSGPSALSQQQMGDQTGPTTQPYQKEDDTDLAGLSSGHSVKSIVNRYERTSPSDTPPGLEVPGMQGKADSVAGPGGQSAGLQDRKAATDLSRSGSLNNKGE</sequence>
<dbReference type="SUPFAM" id="SSF48097">
    <property type="entry name" value="Regulator of G-protein signaling, RGS"/>
    <property type="match status" value="1"/>
</dbReference>
<dbReference type="InterPro" id="IPR036034">
    <property type="entry name" value="PDZ_sf"/>
</dbReference>
<dbReference type="Proteomes" id="UP000735302">
    <property type="component" value="Unassembled WGS sequence"/>
</dbReference>
<feature type="region of interest" description="Disordered" evidence="4">
    <location>
        <begin position="80"/>
        <end position="109"/>
    </location>
</feature>
<dbReference type="PROSITE" id="PS50106">
    <property type="entry name" value="PDZ"/>
    <property type="match status" value="1"/>
</dbReference>
<feature type="compositionally biased region" description="Low complexity" evidence="4">
    <location>
        <begin position="200"/>
        <end position="217"/>
    </location>
</feature>
<feature type="region of interest" description="Disordered" evidence="4">
    <location>
        <begin position="297"/>
        <end position="326"/>
    </location>
</feature>
<dbReference type="AlphaFoldDB" id="A0AAV4CP26"/>
<dbReference type="Gene3D" id="2.30.42.10">
    <property type="match status" value="1"/>
</dbReference>
<evidence type="ECO:0000259" key="5">
    <source>
        <dbReference type="PROSITE" id="PS50081"/>
    </source>
</evidence>
<dbReference type="PROSITE" id="PS50081">
    <property type="entry name" value="ZF_DAG_PE_2"/>
    <property type="match status" value="1"/>
</dbReference>
<dbReference type="Pfam" id="PF00595">
    <property type="entry name" value="PDZ"/>
    <property type="match status" value="1"/>
</dbReference>
<dbReference type="PANTHER" id="PTHR45872">
    <property type="entry name" value="RHO GUANINE NUCLEOTIDE EXCHANGE FACTOR 2, ISOFORM D"/>
    <property type="match status" value="1"/>
</dbReference>
<feature type="compositionally biased region" description="Polar residues" evidence="4">
    <location>
        <begin position="805"/>
        <end position="832"/>
    </location>
</feature>